<gene>
    <name evidence="8" type="ORF">GCM10007116_02600</name>
    <name evidence="7" type="ORF">HS1genome_1292</name>
</gene>
<comment type="cofactor">
    <cofactor evidence="1">
        <name>Mg(2+)</name>
        <dbReference type="ChEBI" id="CHEBI:18420"/>
    </cofactor>
</comment>
<dbReference type="EMBL" id="AP018553">
    <property type="protein sequence ID" value="BBD72903.1"/>
    <property type="molecule type" value="Genomic_DNA"/>
</dbReference>
<dbReference type="SUPFAM" id="SSF48576">
    <property type="entry name" value="Terpenoid synthases"/>
    <property type="match status" value="1"/>
</dbReference>
<sequence length="279" mass="32093">MSTIQDYWLSRRKVIDRLVEEFLNRNREWEHVDLTRYILKDGKRLRGVLMMLFSEALGATEEQSSKGALAVEVLHAASLALDDIVDGDLERRGDKSAWVVFGNRRVILLSNYLVPLALRYIESYGPDALSTSLKLWLDTAEGALKDLYGRAEDYFKVIELKTASLFKLSMVLAAYSSRREELVDEMMTTGSQLGSIYQLVDDYVDFVRYRRGQIKELEGSALYLYQYTDGNPEEIVNQTVAKLKESYEQEINRIHFPARYHQLIRGLPDLLMAAMLSEI</sequence>
<reference evidence="9" key="2">
    <citation type="submission" date="2018-04" db="EMBL/GenBank/DDBJ databases">
        <title>Complete genome sequence of Sulfodiicoccus acidiphilus strain HS-1.</title>
        <authorList>
            <person name="Sakai H.D."/>
            <person name="Kurosawa N."/>
        </authorList>
    </citation>
    <scope>NUCLEOTIDE SEQUENCE [LARGE SCALE GENOMIC DNA]</scope>
    <source>
        <strain evidence="9">HS-1</strain>
    </source>
</reference>
<reference evidence="7" key="3">
    <citation type="journal article" date="2019" name="BMC Res. Notes">
        <title>Complete genome sequence of the Sulfodiicoccus acidiphilus strain HS-1T, the first crenarchaeon that lacks polB3, isolated from an acidic hot spring in Ohwaku-dani, Hakone, Japan.</title>
        <authorList>
            <person name="Sakai H.D."/>
            <person name="Kurosawa N."/>
        </authorList>
    </citation>
    <scope>NUCLEOTIDE SEQUENCE</scope>
    <source>
        <strain evidence="7">HS-1</strain>
    </source>
</reference>
<dbReference type="InterPro" id="IPR008949">
    <property type="entry name" value="Isoprenoid_synthase_dom_sf"/>
</dbReference>
<name>A0A348B401_9CREN</name>
<keyword evidence="3 6" id="KW-0808">Transferase</keyword>
<dbReference type="PANTHER" id="PTHR12001">
    <property type="entry name" value="GERANYLGERANYL PYROPHOSPHATE SYNTHASE"/>
    <property type="match status" value="1"/>
</dbReference>
<dbReference type="AlphaFoldDB" id="A0A348B401"/>
<proteinExistence type="inferred from homology"/>
<evidence type="ECO:0000256" key="2">
    <source>
        <dbReference type="ARBA" id="ARBA00006706"/>
    </source>
</evidence>
<dbReference type="RefSeq" id="WP_126450105.1">
    <property type="nucleotide sequence ID" value="NZ_AP018553.1"/>
</dbReference>
<dbReference type="OrthoDB" id="26738at2157"/>
<dbReference type="InterPro" id="IPR033749">
    <property type="entry name" value="Polyprenyl_synt_CS"/>
</dbReference>
<dbReference type="InterPro" id="IPR000092">
    <property type="entry name" value="Polyprenyl_synt"/>
</dbReference>
<dbReference type="Gene3D" id="1.10.600.10">
    <property type="entry name" value="Farnesyl Diphosphate Synthase"/>
    <property type="match status" value="1"/>
</dbReference>
<comment type="similarity">
    <text evidence="2 6">Belongs to the FPP/GGPP synthase family.</text>
</comment>
<dbReference type="InterPro" id="IPR053655">
    <property type="entry name" value="HexPP_synthase"/>
</dbReference>
<keyword evidence="5" id="KW-0460">Magnesium</keyword>
<dbReference type="GO" id="GO:0004659">
    <property type="term" value="F:prenyltransferase activity"/>
    <property type="evidence" value="ECO:0007669"/>
    <property type="project" value="InterPro"/>
</dbReference>
<evidence type="ECO:0000256" key="3">
    <source>
        <dbReference type="ARBA" id="ARBA00022679"/>
    </source>
</evidence>
<dbReference type="EMBL" id="BMQS01000002">
    <property type="protein sequence ID" value="GGT88128.1"/>
    <property type="molecule type" value="Genomic_DNA"/>
</dbReference>
<dbReference type="SFLD" id="SFLDS00005">
    <property type="entry name" value="Isoprenoid_Synthase_Type_I"/>
    <property type="match status" value="1"/>
</dbReference>
<reference evidence="8" key="4">
    <citation type="submission" date="2020-09" db="EMBL/GenBank/DDBJ databases">
        <authorList>
            <person name="Sun Q."/>
            <person name="Ohkuma M."/>
        </authorList>
    </citation>
    <scope>NUCLEOTIDE SEQUENCE</scope>
    <source>
        <strain evidence="8">JCM 31740</strain>
    </source>
</reference>
<evidence type="ECO:0000313" key="9">
    <source>
        <dbReference type="Proteomes" id="UP000276741"/>
    </source>
</evidence>
<dbReference type="GO" id="GO:0046872">
    <property type="term" value="F:metal ion binding"/>
    <property type="evidence" value="ECO:0007669"/>
    <property type="project" value="UniProtKB-KW"/>
</dbReference>
<dbReference type="GeneID" id="38666808"/>
<accession>A0A348B401</accession>
<evidence type="ECO:0000313" key="8">
    <source>
        <dbReference type="EMBL" id="GGT88128.1"/>
    </source>
</evidence>
<dbReference type="Pfam" id="PF00348">
    <property type="entry name" value="polyprenyl_synt"/>
    <property type="match status" value="1"/>
</dbReference>
<keyword evidence="9" id="KW-1185">Reference proteome</keyword>
<dbReference type="NCBIfam" id="NF040936">
    <property type="entry name" value="hexpp_archaea"/>
    <property type="match status" value="1"/>
</dbReference>
<dbReference type="PANTHER" id="PTHR12001:SF85">
    <property type="entry name" value="SHORT CHAIN ISOPRENYL DIPHOSPHATE SYNTHASE"/>
    <property type="match status" value="1"/>
</dbReference>
<evidence type="ECO:0000256" key="4">
    <source>
        <dbReference type="ARBA" id="ARBA00022723"/>
    </source>
</evidence>
<evidence type="ECO:0000256" key="1">
    <source>
        <dbReference type="ARBA" id="ARBA00001946"/>
    </source>
</evidence>
<dbReference type="PROSITE" id="PS00444">
    <property type="entry name" value="POLYPRENYL_SYNTHASE_2"/>
    <property type="match status" value="1"/>
</dbReference>
<evidence type="ECO:0000256" key="6">
    <source>
        <dbReference type="RuleBase" id="RU004466"/>
    </source>
</evidence>
<dbReference type="Proteomes" id="UP000276741">
    <property type="component" value="Chromosome"/>
</dbReference>
<keyword evidence="4" id="KW-0479">Metal-binding</keyword>
<dbReference type="Proteomes" id="UP000616143">
    <property type="component" value="Unassembled WGS sequence"/>
</dbReference>
<protein>
    <submittedName>
        <fullName evidence="7">Geranylgeranyl pyrophosphate synthase</fullName>
    </submittedName>
</protein>
<organism evidence="7 9">
    <name type="scientific">Sulfodiicoccus acidiphilus</name>
    <dbReference type="NCBI Taxonomy" id="1670455"/>
    <lineage>
        <taxon>Archaea</taxon>
        <taxon>Thermoproteota</taxon>
        <taxon>Thermoprotei</taxon>
        <taxon>Sulfolobales</taxon>
        <taxon>Sulfolobaceae</taxon>
        <taxon>Sulfodiicoccus</taxon>
    </lineage>
</organism>
<dbReference type="KEGG" id="sacd:HS1genome_1292"/>
<reference evidence="8" key="1">
    <citation type="journal article" date="2014" name="Int. J. Syst. Evol. Microbiol.">
        <title>Complete genome sequence of Corynebacterium casei LMG S-19264T (=DSM 44701T), isolated from a smear-ripened cheese.</title>
        <authorList>
            <consortium name="US DOE Joint Genome Institute (JGI-PGF)"/>
            <person name="Walter F."/>
            <person name="Albersmeier A."/>
            <person name="Kalinowski J."/>
            <person name="Ruckert C."/>
        </authorList>
    </citation>
    <scope>NUCLEOTIDE SEQUENCE</scope>
    <source>
        <strain evidence="8">JCM 31740</strain>
    </source>
</reference>
<evidence type="ECO:0000313" key="7">
    <source>
        <dbReference type="EMBL" id="BBD72903.1"/>
    </source>
</evidence>
<dbReference type="GO" id="GO:0008299">
    <property type="term" value="P:isoprenoid biosynthetic process"/>
    <property type="evidence" value="ECO:0007669"/>
    <property type="project" value="InterPro"/>
</dbReference>
<evidence type="ECO:0000256" key="5">
    <source>
        <dbReference type="ARBA" id="ARBA00022842"/>
    </source>
</evidence>